<evidence type="ECO:0000313" key="1">
    <source>
        <dbReference type="EMBL" id="EEO29597.1"/>
    </source>
</evidence>
<dbReference type="AlphaFoldDB" id="C3X8S1"/>
<reference evidence="1 2" key="1">
    <citation type="submission" date="2009-02" db="EMBL/GenBank/DDBJ databases">
        <title>The Genome Sequence of Oxalobacter formigenes OXCC13.</title>
        <authorList>
            <consortium name="The Broad Institute Genome Sequencing Platform"/>
            <person name="Ward D."/>
            <person name="Young S.K."/>
            <person name="Kodira C.D."/>
            <person name="Zeng Q."/>
            <person name="Koehrsen M."/>
            <person name="Alvarado L."/>
            <person name="Berlin A."/>
            <person name="Borenstein D."/>
            <person name="Chen Z."/>
            <person name="Engels R."/>
            <person name="Freedman E."/>
            <person name="Gellesch M."/>
            <person name="Goldberg J."/>
            <person name="Griggs A."/>
            <person name="Gujja S."/>
            <person name="Heiman D."/>
            <person name="Hepburn T."/>
            <person name="Howarth C."/>
            <person name="Jen D."/>
            <person name="Larson L."/>
            <person name="Lewis B."/>
            <person name="Mehta T."/>
            <person name="Park D."/>
            <person name="Pearson M."/>
            <person name="Roberts A."/>
            <person name="Saif S."/>
            <person name="Shea T."/>
            <person name="Shenoy N."/>
            <person name="Sisk P."/>
            <person name="Stolte C."/>
            <person name="Sykes S."/>
            <person name="Walk T."/>
            <person name="White J."/>
            <person name="Yandava C."/>
            <person name="Allison M.J."/>
            <person name="Lander E."/>
            <person name="Nusbaum C."/>
            <person name="Galagan J."/>
            <person name="Birren B."/>
        </authorList>
    </citation>
    <scope>NUCLEOTIDE SEQUENCE [LARGE SCALE GENOMIC DNA]</scope>
    <source>
        <strain evidence="1 2">OXCC13</strain>
    </source>
</reference>
<name>C3X8S1_OXAFO</name>
<dbReference type="HOGENOM" id="CLU_2524365_0_0_4"/>
<protein>
    <submittedName>
        <fullName evidence="1">Uncharacterized protein</fullName>
    </submittedName>
</protein>
<organism evidence="1 2">
    <name type="scientific">Oxalobacter formigenes OXCC13</name>
    <dbReference type="NCBI Taxonomy" id="556269"/>
    <lineage>
        <taxon>Bacteria</taxon>
        <taxon>Pseudomonadati</taxon>
        <taxon>Pseudomonadota</taxon>
        <taxon>Betaproteobacteria</taxon>
        <taxon>Burkholderiales</taxon>
        <taxon>Oxalobacteraceae</taxon>
        <taxon>Oxalobacter</taxon>
    </lineage>
</organism>
<dbReference type="STRING" id="847.BRW83_1609"/>
<evidence type="ECO:0000313" key="2">
    <source>
        <dbReference type="Proteomes" id="UP000005089"/>
    </source>
</evidence>
<dbReference type="EMBL" id="GG658170">
    <property type="protein sequence ID" value="EEO29597.1"/>
    <property type="molecule type" value="Genomic_DNA"/>
</dbReference>
<accession>C3X8S1</accession>
<dbReference type="Proteomes" id="UP000005089">
    <property type="component" value="Unassembled WGS sequence"/>
</dbReference>
<keyword evidence="2" id="KW-1185">Reference proteome</keyword>
<gene>
    <name evidence="1" type="ORF">OFBG_00625</name>
</gene>
<sequence length="93" mass="10289">MGHYERELYMTSHDSNPPKTVVNIDKLAIVNDARKIVEVVLNLAIEANRGLSAEECEVLAAVTRLIDESADACLEHMYESARSDPPDKTSSTE</sequence>
<proteinExistence type="predicted"/>